<feature type="region of interest" description="Disordered" evidence="1">
    <location>
        <begin position="4166"/>
        <end position="4201"/>
    </location>
</feature>
<gene>
    <name evidence="3" type="ORF">BESB_040560</name>
</gene>
<dbReference type="VEuPathDB" id="ToxoDB:BESB_040560"/>
<keyword evidence="2" id="KW-1133">Transmembrane helix</keyword>
<feature type="compositionally biased region" description="Low complexity" evidence="1">
    <location>
        <begin position="3630"/>
        <end position="3644"/>
    </location>
</feature>
<feature type="region of interest" description="Disordered" evidence="1">
    <location>
        <begin position="1"/>
        <end position="52"/>
    </location>
</feature>
<sequence>MRRGRGQQGRQGPSVSHPHGAASATAGLHHGRAAHPPTADAHEGPAGNKLGAGFATSGDSPLSRCWRTVRLVFVLVWQAVSWICLPLRWVASLSARGVGVCPSSPDGASSPQQGSSTPEHDEAPEAPVDAGAGRLWVPLLGAVWERVARVYRCVEALCQLIVLCVLAVSRVLCLQFCPRRRDYLLHAQGLAAVAQLAAAREEDEDWSLSMGCPGTTDSFGYMSSLINTAFFAPLPGFGPTAGCAAVSPFSSSAAAGLWASICSLWPDFDEEEFCVSSLTRLAALLTAWTRSCRQLGTFLELSSDFSGAETNFYGAQRNLAAAAVAAFPTAASGDAARRGGASGAGWCGRGRRGGARASLSASRLSWLRLPRLRGRAQTDEEERKEAGAGVAGLFPYLLWWRWWPAAAAAAIPRRTGRKPSDLYSAPCYFPGIGRCVDAGHGFTSSSLEDYWEYARALDFAGKSDLIPSSQSGVPAAAQSQLSNLSPHATETPYTRPIFAPLLFDSDAFPAVFSGWLFPVTGNPSFAALPFFRMIWWSAAVAAAGGGTGTAWRLAGPSSEEAAPGSAGDTGSPHSDCAFPWLRRSGGASVSTWRCLGGGGRPGAGAGVAGDACASQRPCEGCSQSSCLETTLGPLAGGVPPIFQVGTGLVCSARHAGNGGGCSPPGLTGTGSDHGRQRGAAGGNRSSGKGAGGTGGTAQQQSRAQGGQAAQSQRHAGEKAAENKGIVHWLSRPWTRRPFLVDACRFCALNFRIDLESPPRSLLLPLSPYFLRPRIGGSSAAQDGGGAACGTPSNSASTQRGAHSRTSSSTVDRPGFTARVATPADTRHGSTGEACFFYYANAMRRCTCDILLPRTRGKAGSAQTLGPDGFFVPVSTVRTASPSGGYYAPGGASRGGKQQGGGRGAAGGTPAGSQGGGGGSRGTSAAEAALKFAQQQKHRLAHLPVHLHAAHCVLGLAGVPAIAAAVDEAYCRQLVLVGDPFGSAGVRGEGSGGARHKKEWSKGEDGTPAGRSGDDDSEQEASDLLKGSFSELCAGNSWRREYVFRRSEEAREEPAGGSGGPRQLVQPAPDDFCDLLGVLHRARTAIQLFLALNGAAEACGSVGGVSPGAGLSGREDGGAKSPSAEVVESKGLAAQEGADGSSQGECCGLKAKPYTDNAYADLWSSRLFVPGPSAASFSSRDARGSSASAALCGAEDAEKSFASGALSAKTEGGEVNAALAPFSGSALTVAYLRRRREDAQLLVQAFLLAFCLARLRLLAAVKRFVTSGEGACSHAQQRQLCRMLDESAAWIRAGGGGGQLAKSPLHPAEDSAKVKAPDTLPRNLEFDFSPHPVAIAVRERFSLLLRLLLIDEGAADVFANWRGRVPPAEGLAERLDDVSRSRFEMMRQPWIFDRGYSVLADLGNGSTVLHFAAHFGCLEALEIVACEVAPTSWWRCMIRRNLGGQTPLDVALAAHAPNSDVVQAFTHAFERAKEMESYTSYISRRNLRLIPIIKAAVFLLVAALMPARVLFLPFVFSLFGDGPSDEVALRCAMLGLLFLAEFVLRQTGCGEKCFSLYAGLAVGTAFSLVQIVSDLHHDIFVEQLYGESAVRIMLLVIFFHYAATPSSVARVGEAGPEILAFFWRLLRRAANACGCGRVLPFLRRKLALRQPNARERAKEAQPSNSSEPGAPWHGRSGRRRGSQQPGAQVSGGGPKRASAAPEGGGDRRGGGVHVGGKDSGDVGRSEDERDCFSKVKRDVARLVPASCRQLNSGWMGLQHCCDLRFLFRVIGRAFLLMGLASSMISGWWLVTDDFAYALFALNSPDGGPLYGAPHAPVEMEREPSGAAYRPSEPRPAAAGCAGGPQFRGDAEIAGSYANLAARTGGARVSGEGATGGGSSYPHADWIGGDADGVSSEEEAAVFDDFFDSEEEGDFDFLPPQSLELCHISAFYPPSLLLSLRDAARGASKKVPAAARDSGDAITLLSMLERYPFLPETVFLAEAAREQALEEQTHGETWCAWKAEQRTTFEAQKARGRTAPPGLGLGGWRAPCGTRGAQDSGGEAGEASQMASVEAALQAVEAGRGAGLEQDLRQRESDLLRELERRSSGEMGSASAALGEDVEGERRARRETLAGAGEAWSSPFPGASLFASSSTGSKGRADGWQPMLSEADEAGPRGEKATAEGGASASSRLKPDEATLSARQPVCRGGRCRALRFAPSDAAYGSLRQQEADERADQLCRWQVDEAATAQAVGDPAGLDAAGGDRVPPSLQVMGYCIKRLENKLRKQMGLPAVDDESFYHAFRSRLAVALLEPDALEASEEEFTRGVLPFVRLGCTEFDDVTGTCLARDVDAQRRRQRQAMHCLRRVRTWHLQHGMTLEQRQREEARRKETCGASSFSGGDRETRPQVGSDGQAASLFAGLSLDLPIAGGRPLPGHPPPKPNFAVVSGYNYYQLYRPHPSFAFAAPGASPPSPKEAMRLLQRQKKATALLSPPRWSLGLRRFSAAKGTAASSLASDTEASTPPPSGAPITAALDAAATAGAVVAALCSFMDVDNSDALDGRVEPPPCPRRAGQILRVQRVREGLRCYRQLVLRFLEKRQRRERAAPFPATARFAVDPTGGALDGGLTGAQSEGRGQVAGVGDSGSTQDEIGGGGGGQGLPAKDDEESEELLLEGLLAMQRRGILREVQKLLRDGFTGARSGRGRRAGGSAYSASPAGAQSELGGAFFRGSRGPANAGSRPARVSPHPSQTSTAVAKAPRVAAGAGRDVARGAEGGDAERSNGRGRSGYGRENYSSYQREGAGSPPHGKKEHFRRYSWLFILSGFLVGVGGTTAAWLLYQCWAEHCAEWYSQQLQEEEDVLRSHSQEAHRKGHVSQSASSGAFPSKGSGRPGGGAKKTAGSASDARGVSQQQAGGQKKPQAPAGAGRGVYGTAASGAVTPRVFSLAGAEKRPVNTAGAAGSIEMQRPPVAAQGESTQAAEGRASAGTLLAGKQSPPQPDAPTETGHRDAARDRERGGQASGGGKTFLGKAEEKHAETAAHSSERDAAAKKLSLPAAKQQEDEELSRAQSSEELCDGTEESRRESSCDAAAAAPALPKGTLAAASTRNSGRSTCRGTSSESSSDGQAAPSDDRRARRGARLDATAEGASDREADEPPAAALAETAKDDDWEFVVVGKVRRHEKKVRAGAAAGGVGAAGEAAPPASAAATPSREKQAAGRTDAGNAQGSKVTVPRQQAQARAAPAGSALATAKSALPRKATTVGLSSCSGGKKEASAAKASATPLRKRTSISSDSQECLPGGSAFSSTVVGAGSASAGRRAPKAMAWGAADRGGDQNPRGTGRAAAGGDPTPAWPQRPPSGAPSSAASEEGGGSPERATAARAGGATGQEASAAGSARDSLTSAASTSTVASADECEQVRQLRQLLAALQALDAPYDLRRGQLPDWALDCLDEAQATQLREHHGWKVVRQRSGGQDQRVLIVPEGVAQRVLQQEADPRAASSAAEGERSTASSAAVASRRPGSQAAERGTSAKAKSGNTSTSARGAGAPVARASGGAPTATATAGASGVRQGSVALATGSQATGDGAAAATQPSGRRVAEKASSTTIGAGKVTEGRATAHAGRDARGGGGDRGEEEAGARKGGAELAGRRGRRSSAVSAASQDQSAKSGDGEAQGSRKDGPSGEGPLRREERHPRLAGSWGSVEKIFKGAEKERKIQRTEKDDSRAVSHANSRADAEKELQQKPPKEIDDGERRDTPSGHPPAGQHLPANVTSDDMSRIPSGLLRLLLPHLAEADSDVSSTLSQLAGAGDRAVVPAHDALRGDHLLGLQVSRMHPGASRELSDTRAELAADAASNARQSALSAAFAPHDERHRISHSLFPLAAAQEASARDRLLRSVGDDLKHAHELLAAALLQQSHSSVDGAHRGWLPFASSATAASMSSPTAVGGPSVSLAPSSGMSRAERHARDAEEATARSRAAATLPATAIAGPPGLWAPPGRGAGLRDELSRGEFRRRPADAGDPASAAVAALTAAAAAVERIRSSQTAEASVKASGAGHRGGDGSAAAFAGLGSPAGDPGSRWLEFPSGGEIDRNRVVIAAAAAAAAAAAGGGPAEMLAAAQRSVTAAGADAGRGADATLPDLGGLSPLCGAREKDWGETTARGSLHSFSGATAETSFAGDRDDFRDDVAGLGSLWHSGRTDSSRRLNRSSTDMLASQDEVASPTAGAHRFGAIGRRLTRTSEDLQALQGEGGATTASASRVGDSEQGRVASTSSAISALFGGGTAREGASSEASLAAAVAALGARSGGDASARVEDAFGRPAAAAAVQDCSRLGIVSRSGRGMSAHQDAECSLNLLAAELDAAGLFRRRVRQHEADDAFSPGMQRRKTLTPQQEQLLLQFKAERVAALGAPPGLEPRQPRDCVSLLSRSTHAVPAAEGGFGGAAGSPAVSAREFDQGVGAVLSWAESVLEDDGGDSVPTRESFVGALRHDRNYEAAAHQSATALHEEALTGSAASSPAARRAGERASFSSASLVVESKQECRSCSFGSSHASSSEDCCGVSAMSPRGRSEQFSHEIGSAATKDGVCLLCRMAPPACVLQPCGHRVVCGSCASMLYSEPLPEGGASYRGVVRRAFGVVCMHCLDEVSHICFQ</sequence>
<feature type="region of interest" description="Disordered" evidence="1">
    <location>
        <begin position="2936"/>
        <end position="3376"/>
    </location>
</feature>
<feature type="compositionally biased region" description="Low complexity" evidence="1">
    <location>
        <begin position="2732"/>
        <end position="2745"/>
    </location>
</feature>
<feature type="region of interest" description="Disordered" evidence="1">
    <location>
        <begin position="3914"/>
        <end position="3977"/>
    </location>
</feature>
<feature type="compositionally biased region" description="Low complexity" evidence="1">
    <location>
        <begin position="2874"/>
        <end position="2902"/>
    </location>
</feature>
<dbReference type="OrthoDB" id="332507at2759"/>
<feature type="region of interest" description="Disordered" evidence="1">
    <location>
        <begin position="2595"/>
        <end position="2645"/>
    </location>
</feature>
<feature type="compositionally biased region" description="Basic and acidic residues" evidence="1">
    <location>
        <begin position="3651"/>
        <end position="3670"/>
    </location>
</feature>
<feature type="compositionally biased region" description="Basic and acidic residues" evidence="1">
    <location>
        <begin position="3936"/>
        <end position="3949"/>
    </location>
</feature>
<feature type="compositionally biased region" description="Basic and acidic residues" evidence="1">
    <location>
        <begin position="2982"/>
        <end position="2994"/>
    </location>
</feature>
<evidence type="ECO:0000313" key="4">
    <source>
        <dbReference type="Proteomes" id="UP000224006"/>
    </source>
</evidence>
<feature type="compositionally biased region" description="Basic and acidic residues" evidence="1">
    <location>
        <begin position="1703"/>
        <end position="1727"/>
    </location>
</feature>
<feature type="compositionally biased region" description="Low complexity" evidence="1">
    <location>
        <begin position="3338"/>
        <end position="3360"/>
    </location>
</feature>
<feature type="compositionally biased region" description="Basic and acidic residues" evidence="1">
    <location>
        <begin position="3007"/>
        <end position="3026"/>
    </location>
</feature>
<feature type="region of interest" description="Disordered" evidence="1">
    <location>
        <begin position="333"/>
        <end position="354"/>
    </location>
</feature>
<feature type="region of interest" description="Disordered" evidence="1">
    <location>
        <begin position="2081"/>
        <end position="2180"/>
    </location>
</feature>
<feature type="region of interest" description="Disordered" evidence="1">
    <location>
        <begin position="1866"/>
        <end position="1888"/>
    </location>
</feature>
<keyword evidence="2" id="KW-0812">Transmembrane</keyword>
<feature type="region of interest" description="Disordered" evidence="1">
    <location>
        <begin position="2357"/>
        <end position="2389"/>
    </location>
</feature>
<feature type="transmembrane region" description="Helical" evidence="2">
    <location>
        <begin position="1240"/>
        <end position="1258"/>
    </location>
</feature>
<dbReference type="EMBL" id="NWUJ01000002">
    <property type="protein sequence ID" value="PFH37598.1"/>
    <property type="molecule type" value="Genomic_DNA"/>
</dbReference>
<feature type="compositionally biased region" description="Pro residues" evidence="1">
    <location>
        <begin position="3328"/>
        <end position="3337"/>
    </location>
</feature>
<feature type="region of interest" description="Disordered" evidence="1">
    <location>
        <begin position="3557"/>
        <end position="3752"/>
    </location>
</feature>
<feature type="transmembrane region" description="Helical" evidence="2">
    <location>
        <begin position="1555"/>
        <end position="1571"/>
    </location>
</feature>
<dbReference type="KEGG" id="bbes:BESB_040560"/>
<feature type="region of interest" description="Disordered" evidence="1">
    <location>
        <begin position="884"/>
        <end position="924"/>
    </location>
</feature>
<feature type="region of interest" description="Disordered" evidence="1">
    <location>
        <begin position="982"/>
        <end position="1020"/>
    </location>
</feature>
<feature type="region of interest" description="Disordered" evidence="1">
    <location>
        <begin position="4221"/>
        <end position="4242"/>
    </location>
</feature>
<dbReference type="GeneID" id="40309037"/>
<feature type="compositionally biased region" description="Low complexity" evidence="1">
    <location>
        <begin position="2686"/>
        <end position="2697"/>
    </location>
</feature>
<feature type="region of interest" description="Disordered" evidence="1">
    <location>
        <begin position="102"/>
        <end position="127"/>
    </location>
</feature>
<protein>
    <recommendedName>
        <fullName evidence="5">Transmembrane protein</fullName>
    </recommendedName>
</protein>
<feature type="compositionally biased region" description="Basic and acidic residues" evidence="1">
    <location>
        <begin position="2359"/>
        <end position="2370"/>
    </location>
</feature>
<feature type="compositionally biased region" description="Low complexity" evidence="1">
    <location>
        <begin position="3277"/>
        <end position="3295"/>
    </location>
</feature>
<evidence type="ECO:0000313" key="3">
    <source>
        <dbReference type="EMBL" id="PFH37598.1"/>
    </source>
</evidence>
<feature type="compositionally biased region" description="Gly residues" evidence="1">
    <location>
        <begin position="891"/>
        <end position="920"/>
    </location>
</feature>
<feature type="region of interest" description="Disordered" evidence="1">
    <location>
        <begin position="4022"/>
        <end position="4047"/>
    </location>
</feature>
<feature type="compositionally biased region" description="Low complexity" evidence="1">
    <location>
        <begin position="3557"/>
        <end position="3567"/>
    </location>
</feature>
<feature type="transmembrane region" description="Helical" evidence="2">
    <location>
        <begin position="1526"/>
        <end position="1543"/>
    </location>
</feature>
<feature type="region of interest" description="Disordered" evidence="1">
    <location>
        <begin position="1821"/>
        <end position="1840"/>
    </location>
</feature>
<feature type="compositionally biased region" description="Basic residues" evidence="1">
    <location>
        <begin position="3154"/>
        <end position="3163"/>
    </location>
</feature>
<comment type="caution">
    <text evidence="3">The sequence shown here is derived from an EMBL/GenBank/DDBJ whole genome shotgun (WGS) entry which is preliminary data.</text>
</comment>
<feature type="region of interest" description="Disordered" evidence="1">
    <location>
        <begin position="1651"/>
        <end position="1727"/>
    </location>
</feature>
<feature type="compositionally biased region" description="Low complexity" evidence="1">
    <location>
        <begin position="3174"/>
        <end position="3185"/>
    </location>
</feature>
<feature type="transmembrane region" description="Helical" evidence="2">
    <location>
        <begin position="1491"/>
        <end position="1514"/>
    </location>
</feature>
<dbReference type="RefSeq" id="XP_029221607.1">
    <property type="nucleotide sequence ID" value="XM_029362642.1"/>
</dbReference>
<keyword evidence="4" id="KW-1185">Reference proteome</keyword>
<feature type="compositionally biased region" description="Low complexity" evidence="1">
    <location>
        <begin position="3527"/>
        <end position="3543"/>
    </location>
</feature>
<evidence type="ECO:0008006" key="5">
    <source>
        <dbReference type="Google" id="ProtNLM"/>
    </source>
</evidence>
<feature type="compositionally biased region" description="Low complexity" evidence="1">
    <location>
        <begin position="3950"/>
        <end position="3963"/>
    </location>
</feature>
<dbReference type="Proteomes" id="UP000224006">
    <property type="component" value="Chromosome II"/>
</dbReference>
<feature type="region of interest" description="Disordered" evidence="1">
    <location>
        <begin position="2839"/>
        <end position="2905"/>
    </location>
</feature>
<feature type="compositionally biased region" description="Basic and acidic residues" evidence="1">
    <location>
        <begin position="3597"/>
        <end position="3619"/>
    </location>
</feature>
<feature type="compositionally biased region" description="Low complexity" evidence="1">
    <location>
        <begin position="3066"/>
        <end position="3106"/>
    </location>
</feature>
<organism evidence="3 4">
    <name type="scientific">Besnoitia besnoiti</name>
    <name type="common">Apicomplexan protozoan</name>
    <dbReference type="NCBI Taxonomy" id="94643"/>
    <lineage>
        <taxon>Eukaryota</taxon>
        <taxon>Sar</taxon>
        <taxon>Alveolata</taxon>
        <taxon>Apicomplexa</taxon>
        <taxon>Conoidasida</taxon>
        <taxon>Coccidia</taxon>
        <taxon>Eucoccidiorida</taxon>
        <taxon>Eimeriorina</taxon>
        <taxon>Sarcocystidae</taxon>
        <taxon>Besnoitia</taxon>
    </lineage>
</organism>
<accession>A0A2A9MGF9</accession>
<feature type="transmembrane region" description="Helical" evidence="2">
    <location>
        <begin position="1583"/>
        <end position="1602"/>
    </location>
</feature>
<keyword evidence="2" id="KW-0472">Membrane</keyword>
<evidence type="ECO:0000256" key="1">
    <source>
        <dbReference type="SAM" id="MobiDB-lite"/>
    </source>
</evidence>
<name>A0A2A9MGF9_BESBE</name>
<feature type="transmembrane region" description="Helical" evidence="2">
    <location>
        <begin position="1772"/>
        <end position="1789"/>
    </location>
</feature>
<feature type="compositionally biased region" description="Polar residues" evidence="1">
    <location>
        <begin position="106"/>
        <end position="117"/>
    </location>
</feature>
<feature type="region of interest" description="Disordered" evidence="1">
    <location>
        <begin position="661"/>
        <end position="721"/>
    </location>
</feature>
<reference evidence="3 4" key="1">
    <citation type="submission" date="2017-09" db="EMBL/GenBank/DDBJ databases">
        <title>Genome sequencing of Besnoitia besnoiti strain Bb-Ger1.</title>
        <authorList>
            <person name="Schares G."/>
            <person name="Venepally P."/>
            <person name="Lorenzi H.A."/>
        </authorList>
    </citation>
    <scope>NUCLEOTIDE SEQUENCE [LARGE SCALE GENOMIC DNA]</scope>
    <source>
        <strain evidence="3 4">Bb-Ger1</strain>
    </source>
</reference>
<evidence type="ECO:0000256" key="2">
    <source>
        <dbReference type="SAM" id="Phobius"/>
    </source>
</evidence>
<feature type="region of interest" description="Disordered" evidence="1">
    <location>
        <begin position="3468"/>
        <end position="3543"/>
    </location>
</feature>
<proteinExistence type="predicted"/>
<feature type="compositionally biased region" description="Polar residues" evidence="1">
    <location>
        <begin position="790"/>
        <end position="810"/>
    </location>
</feature>
<feature type="compositionally biased region" description="Low complexity" evidence="1">
    <location>
        <begin position="3474"/>
        <end position="3496"/>
    </location>
</feature>
<feature type="region of interest" description="Disordered" evidence="1">
    <location>
        <begin position="780"/>
        <end position="826"/>
    </location>
</feature>
<feature type="region of interest" description="Disordered" evidence="1">
    <location>
        <begin position="2011"/>
        <end position="2047"/>
    </location>
</feature>
<feature type="compositionally biased region" description="Basic and acidic residues" evidence="1">
    <location>
        <begin position="3681"/>
        <end position="3733"/>
    </location>
</feature>
<feature type="region of interest" description="Disordered" evidence="1">
    <location>
        <begin position="2675"/>
        <end position="2787"/>
    </location>
</feature>
<feature type="compositionally biased region" description="Low complexity" evidence="1">
    <location>
        <begin position="696"/>
        <end position="713"/>
    </location>
</feature>
<feature type="compositionally biased region" description="Low complexity" evidence="1">
    <location>
        <begin position="3207"/>
        <end position="3231"/>
    </location>
</feature>